<keyword evidence="1" id="KW-0808">Transferase</keyword>
<dbReference type="RefSeq" id="WP_086111199.1">
    <property type="nucleotide sequence ID" value="NZ_CAWNHF010000112.1"/>
</dbReference>
<protein>
    <submittedName>
        <fullName evidence="1">N-acetyltransferase</fullName>
    </submittedName>
</protein>
<dbReference type="OrthoDB" id="6442235at2"/>
<dbReference type="InterPro" id="IPR016181">
    <property type="entry name" value="Acyl_CoA_acyltransferase"/>
</dbReference>
<sequence>MLKKSYSYNGNISKIPSYRLNRTGSNVTLSLTDLLDTEICYNNPGLLKGYIPIVNEVSKSEMERANDQILSSLNNDRWFFDLPRRNPVETEQERKERGRLEAWHDRCISTKDNLEYMKSHLEFMINGKNYFHFICYMGNQPIGLIMLKYASDEKLCYPEVLYIITHTGIQNCAYLLMEKAVNKSYQMGALGNLKVNVADDFLKINVYAKLGFISVGKDEMQLCPFTARQQWVFYHYRGEFRFLGNC</sequence>
<keyword evidence="2" id="KW-1185">Reference proteome</keyword>
<reference evidence="1 2" key="1">
    <citation type="submission" date="2017-01" db="EMBL/GenBank/DDBJ databases">
        <title>Deconstructing symbiosis and pathogenesis requirements using a combined genomic-metabolomic approach.</title>
        <authorList>
            <person name="Tobias N.J."/>
            <person name="Wolff H."/>
            <person name="Djahanschiri B."/>
            <person name="Ebersberger I."/>
            <person name="Bode H.B."/>
        </authorList>
    </citation>
    <scope>NUCLEOTIDE SEQUENCE [LARGE SCALE GENOMIC DNA]</scope>
    <source>
        <strain evidence="1 2">DSM 4764</strain>
    </source>
</reference>
<proteinExistence type="predicted"/>
<dbReference type="Proteomes" id="UP000194204">
    <property type="component" value="Unassembled WGS sequence"/>
</dbReference>
<comment type="caution">
    <text evidence="1">The sequence shown here is derived from an EMBL/GenBank/DDBJ whole genome shotgun (WGS) entry which is preliminary data.</text>
</comment>
<evidence type="ECO:0000313" key="2">
    <source>
        <dbReference type="Proteomes" id="UP000194204"/>
    </source>
</evidence>
<dbReference type="AlphaFoldDB" id="A0A1Y2SUD2"/>
<dbReference type="STRING" id="40578.Xbed_00321"/>
<dbReference type="GO" id="GO:0016747">
    <property type="term" value="F:acyltransferase activity, transferring groups other than amino-acyl groups"/>
    <property type="evidence" value="ECO:0007669"/>
    <property type="project" value="InterPro"/>
</dbReference>
<name>A0A1Y2SUD2_9GAMM</name>
<dbReference type="Gene3D" id="3.40.630.30">
    <property type="match status" value="1"/>
</dbReference>
<organism evidence="1 2">
    <name type="scientific">Xenorhabdus beddingii</name>
    <dbReference type="NCBI Taxonomy" id="40578"/>
    <lineage>
        <taxon>Bacteria</taxon>
        <taxon>Pseudomonadati</taxon>
        <taxon>Pseudomonadota</taxon>
        <taxon>Gammaproteobacteria</taxon>
        <taxon>Enterobacterales</taxon>
        <taxon>Morganellaceae</taxon>
        <taxon>Xenorhabdus</taxon>
    </lineage>
</organism>
<gene>
    <name evidence="1" type="ORF">Xbed_00321</name>
</gene>
<evidence type="ECO:0000313" key="1">
    <source>
        <dbReference type="EMBL" id="OTA21574.1"/>
    </source>
</evidence>
<dbReference type="SUPFAM" id="SSF55729">
    <property type="entry name" value="Acyl-CoA N-acyltransferases (Nat)"/>
    <property type="match status" value="1"/>
</dbReference>
<accession>A0A1Y2SUD2</accession>
<dbReference type="EMBL" id="MUBK01000002">
    <property type="protein sequence ID" value="OTA21574.1"/>
    <property type="molecule type" value="Genomic_DNA"/>
</dbReference>